<evidence type="ECO:0000256" key="6">
    <source>
        <dbReference type="ARBA" id="ARBA00022989"/>
    </source>
</evidence>
<evidence type="ECO:0000256" key="9">
    <source>
        <dbReference type="HAMAP-Rule" id="MF_01148"/>
    </source>
</evidence>
<evidence type="ECO:0000256" key="4">
    <source>
        <dbReference type="ARBA" id="ARBA00022679"/>
    </source>
</evidence>
<dbReference type="AlphaFoldDB" id="A0A4Q7N879"/>
<feature type="transmembrane region" description="Helical" evidence="9">
    <location>
        <begin position="175"/>
        <end position="195"/>
    </location>
</feature>
<evidence type="ECO:0000313" key="12">
    <source>
        <dbReference type="Proteomes" id="UP000292445"/>
    </source>
</evidence>
<dbReference type="InterPro" id="IPR036526">
    <property type="entry name" value="C-N_Hydrolase_sf"/>
</dbReference>
<dbReference type="InterPro" id="IPR003010">
    <property type="entry name" value="C-N_Hydrolase"/>
</dbReference>
<dbReference type="CDD" id="cd07571">
    <property type="entry name" value="ALP_N-acyl_transferase"/>
    <property type="match status" value="1"/>
</dbReference>
<evidence type="ECO:0000259" key="10">
    <source>
        <dbReference type="PROSITE" id="PS50263"/>
    </source>
</evidence>
<protein>
    <recommendedName>
        <fullName evidence="9">Apolipoprotein N-acyltransferase</fullName>
        <shortName evidence="9">ALP N-acyltransferase</shortName>
        <ecNumber evidence="9">2.3.1.269</ecNumber>
    </recommendedName>
</protein>
<dbReference type="GO" id="GO:0005886">
    <property type="term" value="C:plasma membrane"/>
    <property type="evidence" value="ECO:0007669"/>
    <property type="project" value="UniProtKB-SubCell"/>
</dbReference>
<keyword evidence="7 9" id="KW-0472">Membrane</keyword>
<organism evidence="11 12">
    <name type="scientific">Pigmentiphaga kullae</name>
    <dbReference type="NCBI Taxonomy" id="151784"/>
    <lineage>
        <taxon>Bacteria</taxon>
        <taxon>Pseudomonadati</taxon>
        <taxon>Pseudomonadota</taxon>
        <taxon>Betaproteobacteria</taxon>
        <taxon>Burkholderiales</taxon>
        <taxon>Alcaligenaceae</taxon>
        <taxon>Pigmentiphaga</taxon>
    </lineage>
</organism>
<evidence type="ECO:0000256" key="7">
    <source>
        <dbReference type="ARBA" id="ARBA00023136"/>
    </source>
</evidence>
<comment type="caution">
    <text evidence="11">The sequence shown here is derived from an EMBL/GenBank/DDBJ whole genome shotgun (WGS) entry which is preliminary data.</text>
</comment>
<evidence type="ECO:0000256" key="1">
    <source>
        <dbReference type="ARBA" id="ARBA00004651"/>
    </source>
</evidence>
<dbReference type="InterPro" id="IPR045378">
    <property type="entry name" value="LNT_N"/>
</dbReference>
<comment type="function">
    <text evidence="9">Catalyzes the phospholipid dependent N-acylation of the N-terminal cysteine of apolipoprotein, the last step in lipoprotein maturation.</text>
</comment>
<name>A0A4Q7N879_9BURK</name>
<dbReference type="Pfam" id="PF20154">
    <property type="entry name" value="LNT_N"/>
    <property type="match status" value="1"/>
</dbReference>
<keyword evidence="6 9" id="KW-1133">Transmembrane helix</keyword>
<dbReference type="GO" id="GO:0042158">
    <property type="term" value="P:lipoprotein biosynthetic process"/>
    <property type="evidence" value="ECO:0007669"/>
    <property type="project" value="UniProtKB-UniRule"/>
</dbReference>
<evidence type="ECO:0000256" key="5">
    <source>
        <dbReference type="ARBA" id="ARBA00022692"/>
    </source>
</evidence>
<sequence length="542" mass="57937">MPYTALAAALILGMLQGLAFAPTPFPAWFLPVLQLSAFGGMSWLTWRATSLRGAIWIGAAFGGGTFLVGVSWIYISLHVYAFMAAPLAALGVGLLAAYLSLYPALAAGVAWWLSQRPTTADGPARLASPLTCVLAMAAAWTGSEWLRGVLFTGFPWLNIGYAHVDGPLQGWAPLLGVYGVAFAAALTASGLVWAASAVAERGTAGVAAALRPGWRAPAGALGALAVGMAGAAWNWVQPYGSPLTVRLVQANIPLSDKFDPTQIWQGMDLHRDLAEAPRADGKPIALTLLPETAVPVFQDQLSAAAWKEWVDSAALRGGTFALGVAMRDIHPDRDYYYNSVISLDGRSSPEQLVAGRVAHRYDKRHLVPFGEFVPPGFRWFVDEMVMPLGDFDRGRERQKPFDIGGQYIAMNICYEDVFGEELLPAVRPGPADPGATILANVSNLAWFGNSLALPQHLQMSRMRVRETGRPMLRATNTGMTAVVDERAQVVGELAPHTAGALDAAVQGTTGLTPYARTGNVPVLFIVAALLAVLGWLRIRRVD</sequence>
<keyword evidence="5 9" id="KW-0812">Transmembrane</keyword>
<comment type="catalytic activity">
    <reaction evidence="9">
        <text>N-terminal S-1,2-diacyl-sn-glyceryl-L-cysteinyl-[lipoprotein] + a glycerophospholipid = N-acyl-S-1,2-diacyl-sn-glyceryl-L-cysteinyl-[lipoprotein] + a 2-acyl-sn-glycero-3-phospholipid + H(+)</text>
        <dbReference type="Rhea" id="RHEA:48228"/>
        <dbReference type="Rhea" id="RHEA-COMP:14681"/>
        <dbReference type="Rhea" id="RHEA-COMP:14684"/>
        <dbReference type="ChEBI" id="CHEBI:15378"/>
        <dbReference type="ChEBI" id="CHEBI:136912"/>
        <dbReference type="ChEBI" id="CHEBI:140656"/>
        <dbReference type="ChEBI" id="CHEBI:140657"/>
        <dbReference type="ChEBI" id="CHEBI:140660"/>
        <dbReference type="EC" id="2.3.1.269"/>
    </reaction>
</comment>
<keyword evidence="12" id="KW-1185">Reference proteome</keyword>
<dbReference type="RefSeq" id="WP_130361919.1">
    <property type="nucleotide sequence ID" value="NZ_SGXC01000003.1"/>
</dbReference>
<dbReference type="PROSITE" id="PS50263">
    <property type="entry name" value="CN_HYDROLASE"/>
    <property type="match status" value="1"/>
</dbReference>
<dbReference type="OrthoDB" id="9804277at2"/>
<feature type="transmembrane region" description="Helical" evidence="9">
    <location>
        <begin position="53"/>
        <end position="75"/>
    </location>
</feature>
<proteinExistence type="inferred from homology"/>
<feature type="transmembrane region" description="Helical" evidence="9">
    <location>
        <begin position="126"/>
        <end position="146"/>
    </location>
</feature>
<keyword evidence="3 9" id="KW-1003">Cell membrane</keyword>
<dbReference type="GO" id="GO:0016410">
    <property type="term" value="F:N-acyltransferase activity"/>
    <property type="evidence" value="ECO:0007669"/>
    <property type="project" value="UniProtKB-UniRule"/>
</dbReference>
<keyword evidence="4 9" id="KW-0808">Transferase</keyword>
<dbReference type="NCBIfam" id="TIGR00546">
    <property type="entry name" value="lnt"/>
    <property type="match status" value="1"/>
</dbReference>
<dbReference type="PANTHER" id="PTHR38686">
    <property type="entry name" value="APOLIPOPROTEIN N-ACYLTRANSFERASE"/>
    <property type="match status" value="1"/>
</dbReference>
<dbReference type="Proteomes" id="UP000292445">
    <property type="component" value="Unassembled WGS sequence"/>
</dbReference>
<dbReference type="EMBL" id="SGXC01000003">
    <property type="protein sequence ID" value="RZS78229.1"/>
    <property type="molecule type" value="Genomic_DNA"/>
</dbReference>
<comment type="subcellular location">
    <subcellularLocation>
        <location evidence="1 9">Cell membrane</location>
        <topology evidence="1 9">Multi-pass membrane protein</topology>
    </subcellularLocation>
</comment>
<feature type="transmembrane region" description="Helical" evidence="9">
    <location>
        <begin position="520"/>
        <end position="538"/>
    </location>
</feature>
<keyword evidence="11" id="KW-0449">Lipoprotein</keyword>
<reference evidence="11 12" key="1">
    <citation type="submission" date="2019-02" db="EMBL/GenBank/DDBJ databases">
        <title>Genomic Encyclopedia of Type Strains, Phase IV (KMG-IV): sequencing the most valuable type-strain genomes for metagenomic binning, comparative biology and taxonomic classification.</title>
        <authorList>
            <person name="Goeker M."/>
        </authorList>
    </citation>
    <scope>NUCLEOTIDE SEQUENCE [LARGE SCALE GENOMIC DNA]</scope>
    <source>
        <strain evidence="11 12">K24</strain>
    </source>
</reference>
<evidence type="ECO:0000256" key="3">
    <source>
        <dbReference type="ARBA" id="ARBA00022475"/>
    </source>
</evidence>
<comment type="pathway">
    <text evidence="9">Protein modification; lipoprotein biosynthesis (N-acyl transfer).</text>
</comment>
<dbReference type="SUPFAM" id="SSF56317">
    <property type="entry name" value="Carbon-nitrogen hydrolase"/>
    <property type="match status" value="1"/>
</dbReference>
<evidence type="ECO:0000313" key="11">
    <source>
        <dbReference type="EMBL" id="RZS78229.1"/>
    </source>
</evidence>
<evidence type="ECO:0000256" key="2">
    <source>
        <dbReference type="ARBA" id="ARBA00010065"/>
    </source>
</evidence>
<dbReference type="PANTHER" id="PTHR38686:SF1">
    <property type="entry name" value="APOLIPOPROTEIN N-ACYLTRANSFERASE"/>
    <property type="match status" value="1"/>
</dbReference>
<dbReference type="EC" id="2.3.1.269" evidence="9"/>
<feature type="transmembrane region" description="Helical" evidence="9">
    <location>
        <begin position="87"/>
        <end position="114"/>
    </location>
</feature>
<feature type="domain" description="CN hydrolase" evidence="10">
    <location>
        <begin position="248"/>
        <end position="507"/>
    </location>
</feature>
<dbReference type="Gene3D" id="3.60.110.10">
    <property type="entry name" value="Carbon-nitrogen hydrolase"/>
    <property type="match status" value="1"/>
</dbReference>
<keyword evidence="8 9" id="KW-0012">Acyltransferase</keyword>
<dbReference type="InterPro" id="IPR004563">
    <property type="entry name" value="Apolipo_AcylTrfase"/>
</dbReference>
<comment type="similarity">
    <text evidence="2 9">Belongs to the CN hydrolase family. Apolipoprotein N-acyltransferase subfamily.</text>
</comment>
<gene>
    <name evidence="9" type="primary">lnt</name>
    <name evidence="11" type="ORF">EV675_4872</name>
</gene>
<feature type="transmembrane region" description="Helical" evidence="9">
    <location>
        <begin position="216"/>
        <end position="236"/>
    </location>
</feature>
<dbReference type="UniPathway" id="UPA00666"/>
<dbReference type="HAMAP" id="MF_01148">
    <property type="entry name" value="Lnt"/>
    <property type="match status" value="1"/>
</dbReference>
<accession>A0A4Q7N879</accession>
<dbReference type="Pfam" id="PF00795">
    <property type="entry name" value="CN_hydrolase"/>
    <property type="match status" value="1"/>
</dbReference>
<evidence type="ECO:0000256" key="8">
    <source>
        <dbReference type="ARBA" id="ARBA00023315"/>
    </source>
</evidence>